<keyword evidence="3" id="KW-1133">Transmembrane helix</keyword>
<dbReference type="EMBL" id="OBDR01000003">
    <property type="protein sequence ID" value="SNY06389.1"/>
    <property type="molecule type" value="Genomic_DNA"/>
</dbReference>
<dbReference type="InterPro" id="IPR001940">
    <property type="entry name" value="Peptidase_S1C"/>
</dbReference>
<reference evidence="5" key="1">
    <citation type="submission" date="2017-09" db="EMBL/GenBank/DDBJ databases">
        <authorList>
            <person name="Ehlers B."/>
            <person name="Leendertz F.H."/>
        </authorList>
    </citation>
    <scope>NUCLEOTIDE SEQUENCE [LARGE SCALE GENOMIC DNA]</scope>
    <source>
        <strain evidence="5">WG-1MB</strain>
    </source>
</reference>
<dbReference type="SUPFAM" id="SSF50494">
    <property type="entry name" value="Trypsin-like serine proteases"/>
    <property type="match status" value="1"/>
</dbReference>
<dbReference type="InterPro" id="IPR036034">
    <property type="entry name" value="PDZ_sf"/>
</dbReference>
<feature type="transmembrane region" description="Helical" evidence="3">
    <location>
        <begin position="21"/>
        <end position="47"/>
    </location>
</feature>
<evidence type="ECO:0000259" key="4">
    <source>
        <dbReference type="PROSITE" id="PS50106"/>
    </source>
</evidence>
<dbReference type="Proteomes" id="UP000295404">
    <property type="component" value="Unassembled WGS sequence"/>
</dbReference>
<evidence type="ECO:0000256" key="1">
    <source>
        <dbReference type="ARBA" id="ARBA00022670"/>
    </source>
</evidence>
<dbReference type="Gene3D" id="2.30.42.10">
    <property type="match status" value="1"/>
</dbReference>
<dbReference type="PROSITE" id="PS50106">
    <property type="entry name" value="PDZ"/>
    <property type="match status" value="1"/>
</dbReference>
<dbReference type="PRINTS" id="PR00834">
    <property type="entry name" value="PROTEASES2C"/>
</dbReference>
<feature type="domain" description="PDZ" evidence="4">
    <location>
        <begin position="268"/>
        <end position="339"/>
    </location>
</feature>
<reference evidence="6 8" key="3">
    <citation type="submission" date="2019-03" db="EMBL/GenBank/DDBJ databases">
        <title>Subsurface microbial communities from deep shales in Ohio and West Virginia, USA.</title>
        <authorList>
            <person name="Wrighton K."/>
        </authorList>
    </citation>
    <scope>NUCLEOTIDE SEQUENCE [LARGE SCALE GENOMIC DNA]</scope>
    <source>
        <strain evidence="6 8">WG1_MB</strain>
    </source>
</reference>
<protein>
    <submittedName>
        <fullName evidence="6">S1-C subfamily serine protease</fullName>
    </submittedName>
    <submittedName>
        <fullName evidence="5">Serine protease, S1-C subfamily, contains C-terminal PDZ domain</fullName>
    </submittedName>
</protein>
<dbReference type="Pfam" id="PF13365">
    <property type="entry name" value="Trypsin_2"/>
    <property type="match status" value="1"/>
</dbReference>
<evidence type="ECO:0000256" key="3">
    <source>
        <dbReference type="SAM" id="Phobius"/>
    </source>
</evidence>
<gene>
    <name evidence="6" type="ORF">C7960_1533</name>
    <name evidence="5" type="ORF">SAMN06295989_103105</name>
</gene>
<dbReference type="InterPro" id="IPR001478">
    <property type="entry name" value="PDZ"/>
</dbReference>
<evidence type="ECO:0000313" key="7">
    <source>
        <dbReference type="Proteomes" id="UP000217726"/>
    </source>
</evidence>
<evidence type="ECO:0000313" key="6">
    <source>
        <dbReference type="EMBL" id="TCL12296.1"/>
    </source>
</evidence>
<keyword evidence="3" id="KW-0472">Membrane</keyword>
<evidence type="ECO:0000256" key="2">
    <source>
        <dbReference type="ARBA" id="ARBA00022801"/>
    </source>
</evidence>
<evidence type="ECO:0000313" key="8">
    <source>
        <dbReference type="Proteomes" id="UP000295404"/>
    </source>
</evidence>
<organism evidence="5 7">
    <name type="scientific">Methanohalophilus euhalobius</name>
    <dbReference type="NCBI Taxonomy" id="51203"/>
    <lineage>
        <taxon>Archaea</taxon>
        <taxon>Methanobacteriati</taxon>
        <taxon>Methanobacteriota</taxon>
        <taxon>Stenosarchaea group</taxon>
        <taxon>Methanomicrobia</taxon>
        <taxon>Methanosarcinales</taxon>
        <taxon>Methanosarcinaceae</taxon>
        <taxon>Methanohalophilus</taxon>
    </lineage>
</organism>
<dbReference type="PANTHER" id="PTHR43343:SF3">
    <property type="entry name" value="PROTEASE DO-LIKE 8, CHLOROPLASTIC"/>
    <property type="match status" value="1"/>
</dbReference>
<dbReference type="EMBL" id="SMMS01000001">
    <property type="protein sequence ID" value="TCL12296.1"/>
    <property type="molecule type" value="Genomic_DNA"/>
</dbReference>
<name>A0A285F512_9EURY</name>
<dbReference type="GO" id="GO:0004252">
    <property type="term" value="F:serine-type endopeptidase activity"/>
    <property type="evidence" value="ECO:0007669"/>
    <property type="project" value="InterPro"/>
</dbReference>
<dbReference type="Pfam" id="PF13180">
    <property type="entry name" value="PDZ_2"/>
    <property type="match status" value="1"/>
</dbReference>
<keyword evidence="3" id="KW-0812">Transmembrane</keyword>
<evidence type="ECO:0000313" key="5">
    <source>
        <dbReference type="EMBL" id="SNY06389.1"/>
    </source>
</evidence>
<dbReference type="Proteomes" id="UP000217726">
    <property type="component" value="Unassembled WGS sequence"/>
</dbReference>
<dbReference type="GO" id="GO:0006508">
    <property type="term" value="P:proteolysis"/>
    <property type="evidence" value="ECO:0007669"/>
    <property type="project" value="UniProtKB-KW"/>
</dbReference>
<dbReference type="Gene3D" id="2.40.10.120">
    <property type="match status" value="1"/>
</dbReference>
<reference evidence="7" key="2">
    <citation type="submission" date="2017-09" db="EMBL/GenBank/DDBJ databases">
        <authorList>
            <person name="Varghese N."/>
            <person name="Submissions S."/>
        </authorList>
    </citation>
    <scope>NUCLEOTIDE SEQUENCE [LARGE SCALE GENOMIC DNA]</scope>
    <source>
        <strain evidence="7">WG-1MB</strain>
    </source>
</reference>
<sequence length="391" mass="41969">MLPTMDTMMIVPVSLHREEKGNVLPLMAILFLLIGFVLGISLTTILYGEETPATDIPESNVSNIIINGSSGEIYENLYNLVFDSVVSVRAEGEINGNQFISGGSGFLYDAEGYIVTNQHVVESADSVEVYFSNGVVMDAEITGTDVYSDIAVLKVDEVPCDETCQPYPLPMANSSRINPAQMVMAIGTPFGLEGSVTHGIVSATGRTMSTTNGFSIPNVIQTDAPLNPGNSGGPLIDLSGKVIGVNRARSGDNLGFAIPSNKARMVADAIIEKGEYDHSWIGIQMLPVSPRAADFMDLNEEAARGVMVVVVVEGGPAEEAGLKSAEEVKINDEIIFINGDIIVEVDGVEVYNSDQIIAHISEKQPGDEIELEYYRDGEKMTTQLELGSRPE</sequence>
<dbReference type="InterPro" id="IPR009003">
    <property type="entry name" value="Peptidase_S1_PA"/>
</dbReference>
<dbReference type="AlphaFoldDB" id="A0A285F512"/>
<dbReference type="PANTHER" id="PTHR43343">
    <property type="entry name" value="PEPTIDASE S12"/>
    <property type="match status" value="1"/>
</dbReference>
<keyword evidence="7" id="KW-1185">Reference proteome</keyword>
<keyword evidence="2" id="KW-0378">Hydrolase</keyword>
<dbReference type="SMART" id="SM00228">
    <property type="entry name" value="PDZ"/>
    <property type="match status" value="1"/>
</dbReference>
<accession>A0A285F512</accession>
<dbReference type="SUPFAM" id="SSF50156">
    <property type="entry name" value="PDZ domain-like"/>
    <property type="match status" value="1"/>
</dbReference>
<proteinExistence type="predicted"/>
<dbReference type="InterPro" id="IPR051201">
    <property type="entry name" value="Chloro_Bact_Ser_Proteases"/>
</dbReference>
<keyword evidence="1 5" id="KW-0645">Protease</keyword>